<comment type="subunit">
    <text evidence="2 7">Heterodimer of SbcC and SbcD.</text>
</comment>
<keyword evidence="4 7" id="KW-0540">Nuclease</keyword>
<sequence>MKILHTADWHFGKRLYQTDLLEDSRLFVDWLLKKIQELEVDILLVAGDVFDTTNPSSDAMQVYYDFLKGLVATGCQLVITGGNHDSPAVLNAPREILKLLNVQVLGGACENCLDEILPLPDRSGKIGAAVCAVPFLRDRDLKRSVEGESFEDRRLAIRFGLERRYAQQYEEGRRLYPDVPLFGMGHLFMNGSATSDDDEKLHTIGTLDLFEASLFPPFDYLALGHIHRPQKIAKKDTIRYSGSPIALSFSEIKDEKLVIFIETEGKEITRIEELRVPVFRKLERITGTFEEVEAKLMAYTRPEGALKSLAEVEIREEHRDPALADRAKVFFLTFQQGDIQVLNWKFRFSQQLRTADELFGESTALTELTPKDVFDQWLSENAATDESKVLLGEAFHELLNGLN</sequence>
<keyword evidence="7" id="KW-0255">Endonuclease</keyword>
<dbReference type="EMBL" id="FNGS01000003">
    <property type="protein sequence ID" value="SDL70898.1"/>
    <property type="molecule type" value="Genomic_DNA"/>
</dbReference>
<dbReference type="GO" id="GO:0008408">
    <property type="term" value="F:3'-5' exonuclease activity"/>
    <property type="evidence" value="ECO:0007669"/>
    <property type="project" value="InterPro"/>
</dbReference>
<keyword evidence="5 7" id="KW-0378">Hydrolase</keyword>
<feature type="domain" description="Calcineurin-like phosphoesterase" evidence="8">
    <location>
        <begin position="1"/>
        <end position="228"/>
    </location>
</feature>
<dbReference type="Gene3D" id="3.60.21.10">
    <property type="match status" value="1"/>
</dbReference>
<dbReference type="RefSeq" id="WP_093199904.1">
    <property type="nucleotide sequence ID" value="NZ_FNGS01000003.1"/>
</dbReference>
<evidence type="ECO:0000256" key="2">
    <source>
        <dbReference type="ARBA" id="ARBA00011322"/>
    </source>
</evidence>
<dbReference type="STRING" id="563176.SAMN04488090_1506"/>
<dbReference type="GO" id="GO:0006310">
    <property type="term" value="P:DNA recombination"/>
    <property type="evidence" value="ECO:0007669"/>
    <property type="project" value="UniProtKB-KW"/>
</dbReference>
<dbReference type="InterPro" id="IPR004593">
    <property type="entry name" value="SbcD"/>
</dbReference>
<dbReference type="Proteomes" id="UP000198901">
    <property type="component" value="Unassembled WGS sequence"/>
</dbReference>
<gene>
    <name evidence="7" type="primary">sbcD</name>
    <name evidence="10" type="ORF">SAMN04488090_1506</name>
</gene>
<organism evidence="10 11">
    <name type="scientific">Siphonobacter aquaeclarae</name>
    <dbReference type="NCBI Taxonomy" id="563176"/>
    <lineage>
        <taxon>Bacteria</taxon>
        <taxon>Pseudomonadati</taxon>
        <taxon>Bacteroidota</taxon>
        <taxon>Cytophagia</taxon>
        <taxon>Cytophagales</taxon>
        <taxon>Cytophagaceae</taxon>
        <taxon>Siphonobacter</taxon>
    </lineage>
</organism>
<comment type="function">
    <text evidence="7">SbcCD cleaves DNA hairpin structures. These structures can inhibit DNA replication and are intermediates in certain DNA recombination reactions. The complex acts as a 3'-&gt;5' double strand exonuclease that can open hairpins. It also has a 5' single-strand endonuclease activity.</text>
</comment>
<dbReference type="CDD" id="cd00840">
    <property type="entry name" value="MPP_Mre11_N"/>
    <property type="match status" value="1"/>
</dbReference>
<evidence type="ECO:0000313" key="10">
    <source>
        <dbReference type="EMBL" id="SDL70898.1"/>
    </source>
</evidence>
<evidence type="ECO:0000256" key="6">
    <source>
        <dbReference type="ARBA" id="ARBA00022839"/>
    </source>
</evidence>
<keyword evidence="6 7" id="KW-0269">Exonuclease</keyword>
<keyword evidence="7" id="KW-0233">DNA recombination</keyword>
<proteinExistence type="inferred from homology"/>
<dbReference type="GO" id="GO:0004519">
    <property type="term" value="F:endonuclease activity"/>
    <property type="evidence" value="ECO:0007669"/>
    <property type="project" value="UniProtKB-KW"/>
</dbReference>
<comment type="similarity">
    <text evidence="1 7">Belongs to the SbcD family.</text>
</comment>
<keyword evidence="7" id="KW-0235">DNA replication</keyword>
<name>A0A1G9M9I1_9BACT</name>
<evidence type="ECO:0000256" key="3">
    <source>
        <dbReference type="ARBA" id="ARBA00013365"/>
    </source>
</evidence>
<dbReference type="NCBIfam" id="TIGR00619">
    <property type="entry name" value="sbcd"/>
    <property type="match status" value="1"/>
</dbReference>
<accession>A0A1G9M9I1</accession>
<evidence type="ECO:0000256" key="7">
    <source>
        <dbReference type="RuleBase" id="RU363069"/>
    </source>
</evidence>
<dbReference type="OrthoDB" id="9773856at2"/>
<feature type="domain" description="Nuclease SbcCD subunit D C-terminal" evidence="9">
    <location>
        <begin position="278"/>
        <end position="380"/>
    </location>
</feature>
<evidence type="ECO:0000259" key="9">
    <source>
        <dbReference type="Pfam" id="PF12320"/>
    </source>
</evidence>
<dbReference type="PANTHER" id="PTHR30337">
    <property type="entry name" value="COMPONENT OF ATP-DEPENDENT DSDNA EXONUCLEASE"/>
    <property type="match status" value="1"/>
</dbReference>
<keyword evidence="11" id="KW-1185">Reference proteome</keyword>
<evidence type="ECO:0000256" key="5">
    <source>
        <dbReference type="ARBA" id="ARBA00022801"/>
    </source>
</evidence>
<protein>
    <recommendedName>
        <fullName evidence="3 7">Nuclease SbcCD subunit D</fullName>
    </recommendedName>
</protein>
<dbReference type="Pfam" id="PF12320">
    <property type="entry name" value="SbcD_C"/>
    <property type="match status" value="1"/>
</dbReference>
<dbReference type="InterPro" id="IPR029052">
    <property type="entry name" value="Metallo-depent_PP-like"/>
</dbReference>
<evidence type="ECO:0000256" key="1">
    <source>
        <dbReference type="ARBA" id="ARBA00010555"/>
    </source>
</evidence>
<reference evidence="10 11" key="1">
    <citation type="submission" date="2016-10" db="EMBL/GenBank/DDBJ databases">
        <authorList>
            <person name="de Groot N.N."/>
        </authorList>
    </citation>
    <scope>NUCLEOTIDE SEQUENCE [LARGE SCALE GENOMIC DNA]</scope>
    <source>
        <strain evidence="10 11">DSM 21668</strain>
    </source>
</reference>
<dbReference type="InterPro" id="IPR041796">
    <property type="entry name" value="Mre11_N"/>
</dbReference>
<evidence type="ECO:0000259" key="8">
    <source>
        <dbReference type="Pfam" id="PF00149"/>
    </source>
</evidence>
<dbReference type="InterPro" id="IPR004843">
    <property type="entry name" value="Calcineurin-like_PHP"/>
</dbReference>
<dbReference type="GO" id="GO:0006260">
    <property type="term" value="P:DNA replication"/>
    <property type="evidence" value="ECO:0007669"/>
    <property type="project" value="UniProtKB-KW"/>
</dbReference>
<evidence type="ECO:0000313" key="11">
    <source>
        <dbReference type="Proteomes" id="UP000198901"/>
    </source>
</evidence>
<dbReference type="Pfam" id="PF00149">
    <property type="entry name" value="Metallophos"/>
    <property type="match status" value="1"/>
</dbReference>
<dbReference type="InterPro" id="IPR026843">
    <property type="entry name" value="SbcD_C"/>
</dbReference>
<evidence type="ECO:0000256" key="4">
    <source>
        <dbReference type="ARBA" id="ARBA00022722"/>
    </source>
</evidence>
<dbReference type="PANTHER" id="PTHR30337:SF0">
    <property type="entry name" value="NUCLEASE SBCCD SUBUNIT D"/>
    <property type="match status" value="1"/>
</dbReference>
<dbReference type="AlphaFoldDB" id="A0A1G9M9I1"/>
<dbReference type="SUPFAM" id="SSF56300">
    <property type="entry name" value="Metallo-dependent phosphatases"/>
    <property type="match status" value="1"/>
</dbReference>
<dbReference type="InterPro" id="IPR050535">
    <property type="entry name" value="DNA_Repair-Maintenance_Comp"/>
</dbReference>